<dbReference type="OrthoDB" id="2004187at2"/>
<dbReference type="SUPFAM" id="SSF116922">
    <property type="entry name" value="YugE-like"/>
    <property type="match status" value="1"/>
</dbReference>
<comment type="caution">
    <text evidence="1">The sequence shown here is derived from an EMBL/GenBank/DDBJ whole genome shotgun (WGS) entry which is preliminary data.</text>
</comment>
<evidence type="ECO:0008006" key="3">
    <source>
        <dbReference type="Google" id="ProtNLM"/>
    </source>
</evidence>
<dbReference type="Proteomes" id="UP000077355">
    <property type="component" value="Unassembled WGS sequence"/>
</dbReference>
<dbReference type="RefSeq" id="WP_068652391.1">
    <property type="nucleotide sequence ID" value="NZ_CP043611.1"/>
</dbReference>
<reference evidence="1 2" key="1">
    <citation type="submission" date="2016-03" db="EMBL/GenBank/DDBJ databases">
        <title>Draft genome sequence of Paenibacillus antarcticus CECT 5836.</title>
        <authorList>
            <person name="Shin S.-K."/>
            <person name="Yi H."/>
        </authorList>
    </citation>
    <scope>NUCLEOTIDE SEQUENCE [LARGE SCALE GENOMIC DNA]</scope>
    <source>
        <strain evidence="1 2">CECT 5836</strain>
    </source>
</reference>
<organism evidence="1 2">
    <name type="scientific">Paenibacillus antarcticus</name>
    <dbReference type="NCBI Taxonomy" id="253703"/>
    <lineage>
        <taxon>Bacteria</taxon>
        <taxon>Bacillati</taxon>
        <taxon>Bacillota</taxon>
        <taxon>Bacilli</taxon>
        <taxon>Bacillales</taxon>
        <taxon>Paenibacillaceae</taxon>
        <taxon>Paenibacillus</taxon>
    </lineage>
</organism>
<proteinExistence type="predicted"/>
<evidence type="ECO:0000313" key="2">
    <source>
        <dbReference type="Proteomes" id="UP000077355"/>
    </source>
</evidence>
<accession>A0A168KJC5</accession>
<gene>
    <name evidence="1" type="ORF">PBAT_20455</name>
</gene>
<name>A0A168KJC5_9BACL</name>
<sequence length="156" mass="18695">MSIIQIITTWDPQNLMTHAPDDEYDYEAKRIENCMIFVESEEDLSERIKQVFFEQFGDDFTKSLEECLKIAKQIIVSDFIINVKVNNKKIYLIEGRKYKFKFNDPEISFNNMIAEVMHIHWIDEDNGENLFYIYVREQKEDYLISVDELLEINNAF</sequence>
<dbReference type="EMBL" id="LVJI01000041">
    <property type="protein sequence ID" value="OAB42097.1"/>
    <property type="molecule type" value="Genomic_DNA"/>
</dbReference>
<evidence type="ECO:0000313" key="1">
    <source>
        <dbReference type="EMBL" id="OAB42097.1"/>
    </source>
</evidence>
<dbReference type="AlphaFoldDB" id="A0A168KJC5"/>
<dbReference type="Pfam" id="PF08958">
    <property type="entry name" value="DUF1871"/>
    <property type="match status" value="1"/>
</dbReference>
<dbReference type="InterPro" id="IPR023162">
    <property type="entry name" value="Apc36109-like_dom_sf"/>
</dbReference>
<dbReference type="InterPro" id="IPR015053">
    <property type="entry name" value="DUF1871"/>
</dbReference>
<dbReference type="Gene3D" id="1.10.340.20">
    <property type="entry name" value="Apc36109-like domain"/>
    <property type="match status" value="1"/>
</dbReference>
<protein>
    <recommendedName>
        <fullName evidence="3">DUF1871 domain-containing protein</fullName>
    </recommendedName>
</protein>
<keyword evidence="2" id="KW-1185">Reference proteome</keyword>